<keyword evidence="6 7" id="KW-0472">Membrane</keyword>
<keyword evidence="8" id="KW-0732">Signal</keyword>
<keyword evidence="4" id="KW-0249">Electron transport</keyword>
<dbReference type="Gene3D" id="1.20.120.1770">
    <property type="match status" value="1"/>
</dbReference>
<gene>
    <name evidence="10" type="ORF">WJX72_007206</name>
</gene>
<dbReference type="Pfam" id="PF03188">
    <property type="entry name" value="Cytochrom_B561"/>
    <property type="match status" value="1"/>
</dbReference>
<comment type="subcellular location">
    <subcellularLocation>
        <location evidence="1">Membrane</location>
    </subcellularLocation>
</comment>
<evidence type="ECO:0000259" key="9">
    <source>
        <dbReference type="PROSITE" id="PS50939"/>
    </source>
</evidence>
<accession>A0AAW1PHH7</accession>
<dbReference type="InterPro" id="IPR006593">
    <property type="entry name" value="Cyt_b561/ferric_Rdtase_TM"/>
</dbReference>
<evidence type="ECO:0000256" key="1">
    <source>
        <dbReference type="ARBA" id="ARBA00004370"/>
    </source>
</evidence>
<feature type="transmembrane region" description="Helical" evidence="7">
    <location>
        <begin position="147"/>
        <end position="163"/>
    </location>
</feature>
<evidence type="ECO:0000313" key="10">
    <source>
        <dbReference type="EMBL" id="KAK9807724.1"/>
    </source>
</evidence>
<dbReference type="GO" id="GO:0016020">
    <property type="term" value="C:membrane"/>
    <property type="evidence" value="ECO:0007669"/>
    <property type="project" value="UniProtKB-SubCell"/>
</dbReference>
<dbReference type="AlphaFoldDB" id="A0AAW1PHH7"/>
<evidence type="ECO:0000256" key="4">
    <source>
        <dbReference type="ARBA" id="ARBA00022982"/>
    </source>
</evidence>
<keyword evidence="5 7" id="KW-1133">Transmembrane helix</keyword>
<evidence type="ECO:0000256" key="8">
    <source>
        <dbReference type="SAM" id="SignalP"/>
    </source>
</evidence>
<dbReference type="EMBL" id="JALJOR010000012">
    <property type="protein sequence ID" value="KAK9807724.1"/>
    <property type="molecule type" value="Genomic_DNA"/>
</dbReference>
<feature type="signal peptide" evidence="8">
    <location>
        <begin position="1"/>
        <end position="24"/>
    </location>
</feature>
<sequence>MSSTLFCVLSLSVLASLSSHLVEADAKVQGPPIQTDTLQSPQLHSIFDSVSRQLAETPEGDLYTSTGASPQGSERDTPLINDAVLSPAIVPTTVKAKDPILHRLLTAHGWCMYVSWGGLIPAAVVISRSFKSGKSSVWFHAHRMMSSIGFAVALAGVFCALPLHINRKLKSDHRAIGITVTAVAGVQVLVALFVRPSQTSQYRRVFNLLHTYLGNASLVLAVADIFIGMHLTHHHSRSFLLQAAVLCTLALASMLWDSVQYLRQPLPAFTAAPPDKEHLQLCGLGDLQVANSMPEERGSLIEDSCGQKAVEV</sequence>
<dbReference type="Proteomes" id="UP001489004">
    <property type="component" value="Unassembled WGS sequence"/>
</dbReference>
<evidence type="ECO:0000256" key="6">
    <source>
        <dbReference type="ARBA" id="ARBA00023136"/>
    </source>
</evidence>
<dbReference type="PROSITE" id="PS50939">
    <property type="entry name" value="CYTOCHROME_B561"/>
    <property type="match status" value="1"/>
</dbReference>
<reference evidence="10 11" key="1">
    <citation type="journal article" date="2024" name="Nat. Commun.">
        <title>Phylogenomics reveals the evolutionary origins of lichenization in chlorophyte algae.</title>
        <authorList>
            <person name="Puginier C."/>
            <person name="Libourel C."/>
            <person name="Otte J."/>
            <person name="Skaloud P."/>
            <person name="Haon M."/>
            <person name="Grisel S."/>
            <person name="Petersen M."/>
            <person name="Berrin J.G."/>
            <person name="Delaux P.M."/>
            <person name="Dal Grande F."/>
            <person name="Keller J."/>
        </authorList>
    </citation>
    <scope>NUCLEOTIDE SEQUENCE [LARGE SCALE GENOMIC DNA]</scope>
    <source>
        <strain evidence="10 11">SAG 2043</strain>
    </source>
</reference>
<evidence type="ECO:0000313" key="11">
    <source>
        <dbReference type="Proteomes" id="UP001489004"/>
    </source>
</evidence>
<evidence type="ECO:0000256" key="5">
    <source>
        <dbReference type="ARBA" id="ARBA00022989"/>
    </source>
</evidence>
<dbReference type="CDD" id="cd08760">
    <property type="entry name" value="Cyt_b561_FRRS1_like"/>
    <property type="match status" value="1"/>
</dbReference>
<feature type="chain" id="PRO_5043867227" description="Cytochrome b561 domain-containing protein" evidence="8">
    <location>
        <begin position="25"/>
        <end position="312"/>
    </location>
</feature>
<proteinExistence type="predicted"/>
<comment type="caution">
    <text evidence="10">The sequence shown here is derived from an EMBL/GenBank/DDBJ whole genome shotgun (WGS) entry which is preliminary data.</text>
</comment>
<feature type="domain" description="Cytochrome b561" evidence="9">
    <location>
        <begin position="76"/>
        <end position="265"/>
    </location>
</feature>
<feature type="transmembrane region" description="Helical" evidence="7">
    <location>
        <begin position="239"/>
        <end position="256"/>
    </location>
</feature>
<dbReference type="PANTHER" id="PTHR23130:SF171">
    <property type="entry name" value="OS01G0895300 PROTEIN"/>
    <property type="match status" value="1"/>
</dbReference>
<feature type="transmembrane region" description="Helical" evidence="7">
    <location>
        <begin position="175"/>
        <end position="194"/>
    </location>
</feature>
<protein>
    <recommendedName>
        <fullName evidence="9">Cytochrome b561 domain-containing protein</fullName>
    </recommendedName>
</protein>
<keyword evidence="11" id="KW-1185">Reference proteome</keyword>
<keyword evidence="2" id="KW-0813">Transport</keyword>
<dbReference type="SMART" id="SM00665">
    <property type="entry name" value="B561"/>
    <property type="match status" value="1"/>
</dbReference>
<organism evidence="10 11">
    <name type="scientific">[Myrmecia] bisecta</name>
    <dbReference type="NCBI Taxonomy" id="41462"/>
    <lineage>
        <taxon>Eukaryota</taxon>
        <taxon>Viridiplantae</taxon>
        <taxon>Chlorophyta</taxon>
        <taxon>core chlorophytes</taxon>
        <taxon>Trebouxiophyceae</taxon>
        <taxon>Trebouxiales</taxon>
        <taxon>Trebouxiaceae</taxon>
        <taxon>Myrmecia</taxon>
    </lineage>
</organism>
<evidence type="ECO:0000256" key="7">
    <source>
        <dbReference type="SAM" id="Phobius"/>
    </source>
</evidence>
<feature type="transmembrane region" description="Helical" evidence="7">
    <location>
        <begin position="206"/>
        <end position="227"/>
    </location>
</feature>
<feature type="transmembrane region" description="Helical" evidence="7">
    <location>
        <begin position="107"/>
        <end position="126"/>
    </location>
</feature>
<dbReference type="PANTHER" id="PTHR23130">
    <property type="entry name" value="CYTOCHROME B561 AND DOMON DOMAIN-CONTAINING PROTEIN"/>
    <property type="match status" value="1"/>
</dbReference>
<evidence type="ECO:0000256" key="2">
    <source>
        <dbReference type="ARBA" id="ARBA00022448"/>
    </source>
</evidence>
<evidence type="ECO:0000256" key="3">
    <source>
        <dbReference type="ARBA" id="ARBA00022692"/>
    </source>
</evidence>
<name>A0AAW1PHH7_9CHLO</name>
<keyword evidence="3 7" id="KW-0812">Transmembrane</keyword>